<proteinExistence type="predicted"/>
<evidence type="ECO:0000313" key="4">
    <source>
        <dbReference type="Proteomes" id="UP000095468"/>
    </source>
</evidence>
<accession>A0A173Y8E8</accession>
<dbReference type="PANTHER" id="PTHR33055:SF3">
    <property type="entry name" value="PUTATIVE TRANSPOSASE FOR IS117-RELATED"/>
    <property type="match status" value="1"/>
</dbReference>
<dbReference type="InterPro" id="IPR047650">
    <property type="entry name" value="Transpos_IS110"/>
</dbReference>
<dbReference type="Proteomes" id="UP000095468">
    <property type="component" value="Unassembled WGS sequence"/>
</dbReference>
<reference evidence="3 4" key="1">
    <citation type="submission" date="2015-09" db="EMBL/GenBank/DDBJ databases">
        <authorList>
            <consortium name="Pathogen Informatics"/>
        </authorList>
    </citation>
    <scope>NUCLEOTIDE SEQUENCE [LARGE SCALE GENOMIC DNA]</scope>
    <source>
        <strain evidence="3 4">2789STDY5608823</strain>
    </source>
</reference>
<dbReference type="Pfam" id="PF01548">
    <property type="entry name" value="DEDD_Tnp_IS110"/>
    <property type="match status" value="1"/>
</dbReference>
<organism evidence="3 4">
    <name type="scientific">Collinsella aerofaciens</name>
    <dbReference type="NCBI Taxonomy" id="74426"/>
    <lineage>
        <taxon>Bacteria</taxon>
        <taxon>Bacillati</taxon>
        <taxon>Actinomycetota</taxon>
        <taxon>Coriobacteriia</taxon>
        <taxon>Coriobacteriales</taxon>
        <taxon>Coriobacteriaceae</taxon>
        <taxon>Collinsella</taxon>
    </lineage>
</organism>
<protein>
    <recommendedName>
        <fullName evidence="2">Transposase IS110-like N-terminal domain-containing protein</fullName>
    </recommendedName>
</protein>
<evidence type="ECO:0000313" key="3">
    <source>
        <dbReference type="EMBL" id="CUN59943.1"/>
    </source>
</evidence>
<feature type="domain" description="Transposase IS110-like N-terminal" evidence="2">
    <location>
        <begin position="15"/>
        <end position="134"/>
    </location>
</feature>
<dbReference type="RefSeq" id="WP_055285408.1">
    <property type="nucleotide sequence ID" value="NZ_CYYP01000003.1"/>
</dbReference>
<dbReference type="PANTHER" id="PTHR33055">
    <property type="entry name" value="TRANSPOSASE FOR INSERTION SEQUENCE ELEMENT IS1111A"/>
    <property type="match status" value="1"/>
</dbReference>
<feature type="compositionally biased region" description="Basic and acidic residues" evidence="1">
    <location>
        <begin position="105"/>
        <end position="115"/>
    </location>
</feature>
<dbReference type="GO" id="GO:0006313">
    <property type="term" value="P:DNA transposition"/>
    <property type="evidence" value="ECO:0007669"/>
    <property type="project" value="InterPro"/>
</dbReference>
<dbReference type="EMBL" id="CYYP01000003">
    <property type="protein sequence ID" value="CUN59943.1"/>
    <property type="molecule type" value="Genomic_DNA"/>
</dbReference>
<feature type="region of interest" description="Disordered" evidence="1">
    <location>
        <begin position="94"/>
        <end position="127"/>
    </location>
</feature>
<dbReference type="GO" id="GO:0003677">
    <property type="term" value="F:DNA binding"/>
    <property type="evidence" value="ECO:0007669"/>
    <property type="project" value="InterPro"/>
</dbReference>
<dbReference type="AlphaFoldDB" id="A0A173Y8E8"/>
<dbReference type="GO" id="GO:0004803">
    <property type="term" value="F:transposase activity"/>
    <property type="evidence" value="ECO:0007669"/>
    <property type="project" value="InterPro"/>
</dbReference>
<evidence type="ECO:0000256" key="1">
    <source>
        <dbReference type="SAM" id="MobiDB-lite"/>
    </source>
</evidence>
<dbReference type="InterPro" id="IPR002525">
    <property type="entry name" value="Transp_IS110-like_N"/>
</dbReference>
<evidence type="ECO:0000259" key="2">
    <source>
        <dbReference type="Pfam" id="PF01548"/>
    </source>
</evidence>
<sequence>MQNESTPGARGPVFCGVDTHADSHWLCVLDWRGRKVLSRQFPADAAGYEALAGAIAAAGEPACVAMEGTSSYGAGLTRHLASLGMPVREALSPARMQRRRPGQGKCDESDAERAARAAMSGSRLGTPKSQDGWVDGVRCMLAARSGVLALL</sequence>
<gene>
    <name evidence="3" type="ORF">ERS852381_00418</name>
</gene>
<name>A0A173Y8E8_9ACTN</name>